<comment type="caution">
    <text evidence="6">The sequence shown here is derived from an EMBL/GenBank/DDBJ whole genome shotgun (WGS) entry which is preliminary data.</text>
</comment>
<evidence type="ECO:0000256" key="2">
    <source>
        <dbReference type="ARBA" id="ARBA00022737"/>
    </source>
</evidence>
<evidence type="ECO:0000256" key="3">
    <source>
        <dbReference type="SAM" id="MobiDB-lite"/>
    </source>
</evidence>
<keyword evidence="7" id="KW-1185">Reference proteome</keyword>
<keyword evidence="1" id="KW-0479">Metal-binding</keyword>
<dbReference type="SUPFAM" id="SSF47473">
    <property type="entry name" value="EF-hand"/>
    <property type="match status" value="3"/>
</dbReference>
<dbReference type="Proteomes" id="UP000643403">
    <property type="component" value="Unassembled WGS sequence"/>
</dbReference>
<sequence>MKKSNILVLAIASVLAAGVAIAAPATAPAQKARVDANGDGVISRAEAAAHPRLAERFDQLDKNRDGRLDASERPQFKGRGYRGGGMAMLDANKDGVIDRAEAAKLPKFAQRFDQLDKNRDGRIDASERPQFKGHGRHGRGMAMLDANKDGMIDRTEAAKFPQFAQRFDQLDKNRDGRLDASERPQRMGRGGGMAKIDKNGDGRISRNEAVGSPFAQRFDQLDANRDGYITREEMRASFQKMREARATAPAVR</sequence>
<dbReference type="PROSITE" id="PS50222">
    <property type="entry name" value="EF_HAND_2"/>
    <property type="match status" value="1"/>
</dbReference>
<evidence type="ECO:0000256" key="4">
    <source>
        <dbReference type="SAM" id="SignalP"/>
    </source>
</evidence>
<evidence type="ECO:0000256" key="1">
    <source>
        <dbReference type="ARBA" id="ARBA00022723"/>
    </source>
</evidence>
<dbReference type="Gene3D" id="1.10.238.10">
    <property type="entry name" value="EF-hand"/>
    <property type="match status" value="4"/>
</dbReference>
<evidence type="ECO:0000313" key="6">
    <source>
        <dbReference type="EMBL" id="GGZ62026.1"/>
    </source>
</evidence>
<name>A0ABQ3C1Y6_9GAMM</name>
<feature type="chain" id="PRO_5047125790" description="EF-hand domain-containing protein" evidence="4">
    <location>
        <begin position="23"/>
        <end position="252"/>
    </location>
</feature>
<dbReference type="InterPro" id="IPR002048">
    <property type="entry name" value="EF_hand_dom"/>
</dbReference>
<keyword evidence="4" id="KW-0732">Signal</keyword>
<dbReference type="PANTHER" id="PTHR10827:SF98">
    <property type="entry name" value="45 KDA CALCIUM-BINDING PROTEIN"/>
    <property type="match status" value="1"/>
</dbReference>
<gene>
    <name evidence="6" type="ORF">GCM10008101_15200</name>
</gene>
<proteinExistence type="predicted"/>
<accession>A0ABQ3C1Y6</accession>
<dbReference type="EMBL" id="BMXY01000001">
    <property type="protein sequence ID" value="GGZ62026.1"/>
    <property type="molecule type" value="Genomic_DNA"/>
</dbReference>
<evidence type="ECO:0000313" key="7">
    <source>
        <dbReference type="Proteomes" id="UP000643403"/>
    </source>
</evidence>
<dbReference type="SMART" id="SM00054">
    <property type="entry name" value="EFh"/>
    <property type="match status" value="4"/>
</dbReference>
<organism evidence="6 7">
    <name type="scientific">Cognatilysobacter xinjiangensis</name>
    <dbReference type="NCBI Taxonomy" id="546892"/>
    <lineage>
        <taxon>Bacteria</taxon>
        <taxon>Pseudomonadati</taxon>
        <taxon>Pseudomonadota</taxon>
        <taxon>Gammaproteobacteria</taxon>
        <taxon>Lysobacterales</taxon>
        <taxon>Lysobacteraceae</taxon>
        <taxon>Cognatilysobacter</taxon>
    </lineage>
</organism>
<keyword evidence="2" id="KW-0677">Repeat</keyword>
<dbReference type="InterPro" id="IPR011992">
    <property type="entry name" value="EF-hand-dom_pair"/>
</dbReference>
<dbReference type="InterPro" id="IPR018247">
    <property type="entry name" value="EF_Hand_1_Ca_BS"/>
</dbReference>
<dbReference type="PROSITE" id="PS00018">
    <property type="entry name" value="EF_HAND_1"/>
    <property type="match status" value="1"/>
</dbReference>
<feature type="signal peptide" evidence="4">
    <location>
        <begin position="1"/>
        <end position="22"/>
    </location>
</feature>
<reference evidence="7" key="1">
    <citation type="journal article" date="2019" name="Int. J. Syst. Evol. Microbiol.">
        <title>The Global Catalogue of Microorganisms (GCM) 10K type strain sequencing project: providing services to taxonomists for standard genome sequencing and annotation.</title>
        <authorList>
            <consortium name="The Broad Institute Genomics Platform"/>
            <consortium name="The Broad Institute Genome Sequencing Center for Infectious Disease"/>
            <person name="Wu L."/>
            <person name="Ma J."/>
        </authorList>
    </citation>
    <scope>NUCLEOTIDE SEQUENCE [LARGE SCALE GENOMIC DNA]</scope>
    <source>
        <strain evidence="7">KCTC 22558</strain>
    </source>
</reference>
<feature type="compositionally biased region" description="Basic and acidic residues" evidence="3">
    <location>
        <begin position="195"/>
        <end position="206"/>
    </location>
</feature>
<dbReference type="RefSeq" id="WP_189448352.1">
    <property type="nucleotide sequence ID" value="NZ_BMXY01000001.1"/>
</dbReference>
<dbReference type="PANTHER" id="PTHR10827">
    <property type="entry name" value="RETICULOCALBIN"/>
    <property type="match status" value="1"/>
</dbReference>
<feature type="compositionally biased region" description="Basic and acidic residues" evidence="3">
    <location>
        <begin position="171"/>
        <end position="185"/>
    </location>
</feature>
<feature type="region of interest" description="Disordered" evidence="3">
    <location>
        <begin position="171"/>
        <end position="226"/>
    </location>
</feature>
<feature type="domain" description="EF-hand" evidence="5">
    <location>
        <begin position="209"/>
        <end position="244"/>
    </location>
</feature>
<dbReference type="Pfam" id="PF13202">
    <property type="entry name" value="EF-hand_5"/>
    <property type="match status" value="8"/>
</dbReference>
<evidence type="ECO:0000259" key="5">
    <source>
        <dbReference type="PROSITE" id="PS50222"/>
    </source>
</evidence>
<protein>
    <recommendedName>
        <fullName evidence="5">EF-hand domain-containing protein</fullName>
    </recommendedName>
</protein>